<dbReference type="Pfam" id="PF02096">
    <property type="entry name" value="60KD_IMP"/>
    <property type="match status" value="1"/>
</dbReference>
<dbReference type="EMBL" id="CP002696">
    <property type="protein sequence ID" value="AEE15749.1"/>
    <property type="molecule type" value="Genomic_DNA"/>
</dbReference>
<feature type="transmembrane region" description="Helical" evidence="6">
    <location>
        <begin position="227"/>
        <end position="245"/>
    </location>
</feature>
<feature type="transmembrane region" description="Helical" evidence="6">
    <location>
        <begin position="365"/>
        <end position="388"/>
    </location>
</feature>
<evidence type="ECO:0000256" key="2">
    <source>
        <dbReference type="ARBA" id="ARBA00022692"/>
    </source>
</evidence>
<evidence type="ECO:0000313" key="10">
    <source>
        <dbReference type="Proteomes" id="UP000006546"/>
    </source>
</evidence>
<evidence type="ECO:0000259" key="8">
    <source>
        <dbReference type="Pfam" id="PF02096"/>
    </source>
</evidence>
<sequence length="901" mass="101316">MVSFLYTVIIYPLIQIIEFAFMLFNGVFKNAGISVIGVSFAVSILCLPLYIVAEHWQQVQRDIEKRLDPGISRIKAVFKGDEQYMILSTFYKQNHYHPIMALRSSFGLLIQIPFFIAAYSFLSKLPVLAGKNFLFIKDMGAPDALFSIGTFPINVLPIAMTVINIVAGAIYTKGFKAKDKIQIYGMALVFLVILYNSPSGLVLYWTMNNIFSLVKNIFYKIKNPLKVLYLLLVVAVAGLDYYLLFIHNGFLHKRILMAAVFSLLLTAPLVLKGIRFLLDTVFAPLVEDRRARLTLFVCSAAALCLLAGFVIPSYVINSSAVEFANIDGYGNPLFFLYNSTLQVFGLVVFWGLCVYFLFNARVQAVFAICMPVVLFVGLIDAFLFSGSYGNLSRLITFSATITAASGTMQLLNMIGIIAAVLVPIIILKFRKVKLLNGIVSIILIAECAITVIHIGQINGSYNDYEDTIADGVSSEMHISPVYHLSKTGKNVVVFMLDRAENAYVEPIFETFPELYDIYDGFTLYRNTISYNQGTLLGAPPLFGGYEYTPAEMNARSSARLVDKQNESLLLLPRIFTEQADFNATVSDLSWANYSWIPDMSICDPYSDITGFNVQRKYSSLWVKENPDKIKENITSNAIKRNLTWFSLFKMVPLFMRDSVYDDGIWWSSDEQTGDIMEFIDYYSALAFLPRLTDFTSEKNAYFTIVNDTTHSGQELQAPDYEPAIEVTDKGPKPLSEYSSVGGNIAAFKRLGEWIQYLKENDCYDNTRIIMVSDHGIGTADGKRLDFPETWNMAYNPDHNHPLLFVKDFNATGKLVINNDFMTNADVPALALKDLVEKPINPFTGKEITEIKPEDKKASGVVLTHNWRPGGNGINTFKVPQKDWYTIKENIFDAANWQQGIN</sequence>
<feature type="transmembrane region" description="Helical" evidence="6">
    <location>
        <begin position="143"/>
        <end position="171"/>
    </location>
</feature>
<dbReference type="GO" id="GO:0005886">
    <property type="term" value="C:plasma membrane"/>
    <property type="evidence" value="ECO:0007669"/>
    <property type="project" value="TreeGrafter"/>
</dbReference>
<organism evidence="9 10">
    <name type="scientific">Treponema brennaborense (strain DSM 12168 / CIP 105900 / DD5/3)</name>
    <dbReference type="NCBI Taxonomy" id="906968"/>
    <lineage>
        <taxon>Bacteria</taxon>
        <taxon>Pseudomonadati</taxon>
        <taxon>Spirochaetota</taxon>
        <taxon>Spirochaetia</taxon>
        <taxon>Spirochaetales</taxon>
        <taxon>Treponemataceae</taxon>
        <taxon>Treponema</taxon>
    </lineage>
</organism>
<comment type="similarity">
    <text evidence="5">Belongs to the OXA1/ALB3/YidC family.</text>
</comment>
<dbReference type="OrthoDB" id="354737at2"/>
<feature type="transmembrane region" description="Helical" evidence="6">
    <location>
        <begin position="100"/>
        <end position="122"/>
    </location>
</feature>
<dbReference type="InterPro" id="IPR028055">
    <property type="entry name" value="YidC/Oxa/ALB_C"/>
</dbReference>
<dbReference type="GO" id="GO:0051205">
    <property type="term" value="P:protein insertion into membrane"/>
    <property type="evidence" value="ECO:0007669"/>
    <property type="project" value="TreeGrafter"/>
</dbReference>
<dbReference type="Proteomes" id="UP000006546">
    <property type="component" value="Chromosome"/>
</dbReference>
<evidence type="ECO:0000313" key="9">
    <source>
        <dbReference type="EMBL" id="AEE15749.1"/>
    </source>
</evidence>
<accession>F4LMI7</accession>
<feature type="transmembrane region" description="Helical" evidence="6">
    <location>
        <begin position="6"/>
        <end position="24"/>
    </location>
</feature>
<evidence type="ECO:0000256" key="3">
    <source>
        <dbReference type="ARBA" id="ARBA00022989"/>
    </source>
</evidence>
<dbReference type="eggNOG" id="COG0706">
    <property type="taxonomic scope" value="Bacteria"/>
</dbReference>
<keyword evidence="4 6" id="KW-0472">Membrane</keyword>
<dbReference type="PANTHER" id="PTHR12428:SF65">
    <property type="entry name" value="CYTOCHROME C OXIDASE ASSEMBLY PROTEIN COX18, MITOCHONDRIAL"/>
    <property type="match status" value="1"/>
</dbReference>
<dbReference type="KEGG" id="tbe:Trebr_0301"/>
<feature type="transmembrane region" description="Helical" evidence="6">
    <location>
        <begin position="335"/>
        <end position="358"/>
    </location>
</feature>
<evidence type="ECO:0000256" key="1">
    <source>
        <dbReference type="ARBA" id="ARBA00004141"/>
    </source>
</evidence>
<feature type="transmembrane region" description="Helical" evidence="6">
    <location>
        <begin position="183"/>
        <end position="206"/>
    </location>
</feature>
<feature type="transmembrane region" description="Helical" evidence="6">
    <location>
        <begin position="292"/>
        <end position="315"/>
    </location>
</feature>
<feature type="domain" description="Membrane insertase YidC/Oxa/ALB C-terminal" evidence="8">
    <location>
        <begin position="32"/>
        <end position="219"/>
    </location>
</feature>
<keyword evidence="2 5" id="KW-0812">Transmembrane</keyword>
<keyword evidence="3 6" id="KW-1133">Transmembrane helix</keyword>
<protein>
    <submittedName>
        <fullName evidence="9">60 kDa inner membrane insertion protein</fullName>
    </submittedName>
</protein>
<dbReference type="AlphaFoldDB" id="F4LMI7"/>
<proteinExistence type="inferred from homology"/>
<dbReference type="Pfam" id="PF00884">
    <property type="entry name" value="Sulfatase"/>
    <property type="match status" value="1"/>
</dbReference>
<dbReference type="GO" id="GO:0032977">
    <property type="term" value="F:membrane insertase activity"/>
    <property type="evidence" value="ECO:0007669"/>
    <property type="project" value="InterPro"/>
</dbReference>
<feature type="transmembrane region" description="Helical" evidence="6">
    <location>
        <begin position="31"/>
        <end position="53"/>
    </location>
</feature>
<evidence type="ECO:0000256" key="6">
    <source>
        <dbReference type="SAM" id="Phobius"/>
    </source>
</evidence>
<dbReference type="STRING" id="906968.Trebr_0301"/>
<feature type="transmembrane region" description="Helical" evidence="6">
    <location>
        <begin position="434"/>
        <end position="455"/>
    </location>
</feature>
<dbReference type="InterPro" id="IPR017850">
    <property type="entry name" value="Alkaline_phosphatase_core_sf"/>
</dbReference>
<name>F4LMI7_TREBD</name>
<evidence type="ECO:0000256" key="4">
    <source>
        <dbReference type="ARBA" id="ARBA00023136"/>
    </source>
</evidence>
<gene>
    <name evidence="9" type="ordered locus">Trebr_0301</name>
</gene>
<keyword evidence="10" id="KW-1185">Reference proteome</keyword>
<dbReference type="PANTHER" id="PTHR12428">
    <property type="entry name" value="OXA1"/>
    <property type="match status" value="1"/>
</dbReference>
<dbReference type="InterPro" id="IPR001708">
    <property type="entry name" value="YidC/ALB3/OXA1/COX18"/>
</dbReference>
<dbReference type="Gene3D" id="3.40.720.10">
    <property type="entry name" value="Alkaline Phosphatase, subunit A"/>
    <property type="match status" value="1"/>
</dbReference>
<evidence type="ECO:0000256" key="5">
    <source>
        <dbReference type="RuleBase" id="RU003945"/>
    </source>
</evidence>
<dbReference type="SUPFAM" id="SSF53649">
    <property type="entry name" value="Alkaline phosphatase-like"/>
    <property type="match status" value="1"/>
</dbReference>
<comment type="subcellular location">
    <subcellularLocation>
        <location evidence="1 5">Membrane</location>
        <topology evidence="1 5">Multi-pass membrane protein</topology>
    </subcellularLocation>
</comment>
<dbReference type="eggNOG" id="COG3119">
    <property type="taxonomic scope" value="Bacteria"/>
</dbReference>
<dbReference type="HOGENOM" id="CLU_013421_0_0_12"/>
<evidence type="ECO:0000259" key="7">
    <source>
        <dbReference type="Pfam" id="PF00884"/>
    </source>
</evidence>
<feature type="transmembrane region" description="Helical" evidence="6">
    <location>
        <begin position="408"/>
        <end position="427"/>
    </location>
</feature>
<dbReference type="InterPro" id="IPR000917">
    <property type="entry name" value="Sulfatase_N"/>
</dbReference>
<reference evidence="10" key="1">
    <citation type="submission" date="2011-04" db="EMBL/GenBank/DDBJ databases">
        <title>The complete genome of Treponema brennaborense DSM 12168.</title>
        <authorList>
            <person name="Lucas S."/>
            <person name="Han J."/>
            <person name="Lapidus A."/>
            <person name="Bruce D."/>
            <person name="Goodwin L."/>
            <person name="Pitluck S."/>
            <person name="Peters L."/>
            <person name="Kyrpides N."/>
            <person name="Mavromatis K."/>
            <person name="Ivanova N."/>
            <person name="Mikhailova N."/>
            <person name="Pagani I."/>
            <person name="Teshima H."/>
            <person name="Detter J.C."/>
            <person name="Tapia R."/>
            <person name="Han C."/>
            <person name="Land M."/>
            <person name="Hauser L."/>
            <person name="Markowitz V."/>
            <person name="Cheng J.-F."/>
            <person name="Hugenholtz P."/>
            <person name="Woyke T."/>
            <person name="Wu D."/>
            <person name="Gronow S."/>
            <person name="Wellnitz S."/>
            <person name="Brambilla E."/>
            <person name="Klenk H.-P."/>
            <person name="Eisen J.A."/>
        </authorList>
    </citation>
    <scope>NUCLEOTIDE SEQUENCE [LARGE SCALE GENOMIC DNA]</scope>
    <source>
        <strain evidence="10">DSM 12168 / CIP 105900 / DD5/3</strain>
    </source>
</reference>
<feature type="domain" description="Sulfatase N-terminal" evidence="7">
    <location>
        <begin position="657"/>
        <end position="804"/>
    </location>
</feature>
<feature type="transmembrane region" description="Helical" evidence="6">
    <location>
        <begin position="251"/>
        <end position="271"/>
    </location>
</feature>